<dbReference type="Gene3D" id="6.10.250.2800">
    <property type="match status" value="1"/>
</dbReference>
<name>A0A0L0DJZ3_THETB</name>
<keyword evidence="4" id="KW-0969">Cilium</keyword>
<dbReference type="Pfam" id="PF23355">
    <property type="entry name" value="IFT52_GIFT"/>
    <property type="match status" value="2"/>
</dbReference>
<dbReference type="Pfam" id="PF23352">
    <property type="entry name" value="IFT52_central"/>
    <property type="match status" value="1"/>
</dbReference>
<dbReference type="InterPro" id="IPR048643">
    <property type="entry name" value="Itf52_C"/>
</dbReference>
<organism evidence="4 5">
    <name type="scientific">Thecamonas trahens ATCC 50062</name>
    <dbReference type="NCBI Taxonomy" id="461836"/>
    <lineage>
        <taxon>Eukaryota</taxon>
        <taxon>Apusozoa</taxon>
        <taxon>Apusomonadida</taxon>
        <taxon>Apusomonadidae</taxon>
        <taxon>Thecamonas</taxon>
    </lineage>
</organism>
<dbReference type="OrthoDB" id="10259368at2759"/>
<keyword evidence="4" id="KW-0966">Cell projection</keyword>
<protein>
    <submittedName>
        <fullName evidence="4">Intraflagellar transporter 52</fullName>
    </submittedName>
</protein>
<dbReference type="GeneID" id="25566875"/>
<dbReference type="PANTHER" id="PTHR12969">
    <property type="entry name" value="NGD5/OSM-6/IFT52"/>
    <property type="match status" value="1"/>
</dbReference>
<accession>A0A0L0DJZ3</accession>
<evidence type="ECO:0000313" key="5">
    <source>
        <dbReference type="Proteomes" id="UP000054408"/>
    </source>
</evidence>
<dbReference type="InterPro" id="IPR055458">
    <property type="entry name" value="IFT52_GIFT"/>
</dbReference>
<dbReference type="AlphaFoldDB" id="A0A0L0DJZ3"/>
<dbReference type="OMA" id="ISEYTMI"/>
<dbReference type="CDD" id="cd23683">
    <property type="entry name" value="IFT52_CTD"/>
    <property type="match status" value="1"/>
</dbReference>
<feature type="domain" description="Intraflagellar transport protein 52 C-terminal" evidence="1">
    <location>
        <begin position="338"/>
        <end position="396"/>
    </location>
</feature>
<feature type="domain" description="IFT52 GIFT" evidence="3">
    <location>
        <begin position="142"/>
        <end position="231"/>
    </location>
</feature>
<proteinExistence type="predicted"/>
<sequence length="406" mass="43243">MSQPPTLVVNTTKDEAATVTSATHTKFLAALSAHYTVKENTRGLSEALQGCGGVLLGGPRKRFSKTELDALRAAVARGATVVVLLGEGGEKAAGTNINYLLEEFGMRVNPDAVVATAYSGECRHPKEVYVADGVLNRVLPRVPFVYPRGASINVEPPAAPLLASGEASYPLNQPIAARVSVGSAGGQILAIASIDMISDSWLARVPANAEVLDGLVKVLAGELALNKVDEENPDVSPPYLVPDTEALAVRLRSCLEDADPLPAAFEELFELEPVGLDLDLLPAVSDLFVELSVKDEPLTLIPPELEVPLPPLQPALFPPELRGAKPPALELFDLDGAFATERVRLAQLTNNCTAGDENADELEYYVRACGDVLGMPVTNKDTGAPRSGKQILQEVLFKLVKFKNRI</sequence>
<dbReference type="Pfam" id="PF21178">
    <property type="entry name" value="Itf52_C"/>
    <property type="match status" value="1"/>
</dbReference>
<feature type="domain" description="IFT52 GIFT" evidence="3">
    <location>
        <begin position="6"/>
        <end position="139"/>
    </location>
</feature>
<evidence type="ECO:0000259" key="1">
    <source>
        <dbReference type="Pfam" id="PF21178"/>
    </source>
</evidence>
<reference evidence="4 5" key="1">
    <citation type="submission" date="2010-05" db="EMBL/GenBank/DDBJ databases">
        <title>The Genome Sequence of Thecamonas trahens ATCC 50062.</title>
        <authorList>
            <consortium name="The Broad Institute Genome Sequencing Platform"/>
            <person name="Russ C."/>
            <person name="Cuomo C."/>
            <person name="Shea T."/>
            <person name="Young S.K."/>
            <person name="Zeng Q."/>
            <person name="Koehrsen M."/>
            <person name="Haas B."/>
            <person name="Borodovsky M."/>
            <person name="Guigo R."/>
            <person name="Alvarado L."/>
            <person name="Berlin A."/>
            <person name="Bochicchio J."/>
            <person name="Borenstein D."/>
            <person name="Chapman S."/>
            <person name="Chen Z."/>
            <person name="Freedman E."/>
            <person name="Gellesch M."/>
            <person name="Goldberg J."/>
            <person name="Griggs A."/>
            <person name="Gujja S."/>
            <person name="Heilman E."/>
            <person name="Heiman D."/>
            <person name="Hepburn T."/>
            <person name="Howarth C."/>
            <person name="Jen D."/>
            <person name="Larson L."/>
            <person name="Mehta T."/>
            <person name="Park D."/>
            <person name="Pearson M."/>
            <person name="Roberts A."/>
            <person name="Saif S."/>
            <person name="Shenoy N."/>
            <person name="Sisk P."/>
            <person name="Stolte C."/>
            <person name="Sykes S."/>
            <person name="Thomson T."/>
            <person name="Walk T."/>
            <person name="White J."/>
            <person name="Yandava C."/>
            <person name="Burger G."/>
            <person name="Gray M.W."/>
            <person name="Holland P.W.H."/>
            <person name="King N."/>
            <person name="Lang F.B.F."/>
            <person name="Roger A.J."/>
            <person name="Ruiz-Trillo I."/>
            <person name="Lander E."/>
            <person name="Nusbaum C."/>
        </authorList>
    </citation>
    <scope>NUCLEOTIDE SEQUENCE [LARGE SCALE GENOMIC DNA]</scope>
    <source>
        <strain evidence="4 5">ATCC 50062</strain>
    </source>
</reference>
<dbReference type="PANTHER" id="PTHR12969:SF7">
    <property type="entry name" value="INTRAFLAGELLAR TRANSPORT PROTEIN 52 HOMOLOG"/>
    <property type="match status" value="1"/>
</dbReference>
<evidence type="ECO:0000259" key="2">
    <source>
        <dbReference type="Pfam" id="PF23352"/>
    </source>
</evidence>
<dbReference type="Proteomes" id="UP000054408">
    <property type="component" value="Unassembled WGS sequence"/>
</dbReference>
<feature type="domain" description="IFT52 central" evidence="2">
    <location>
        <begin position="247"/>
        <end position="327"/>
    </location>
</feature>
<keyword evidence="4" id="KW-0282">Flagellum</keyword>
<dbReference type="InterPro" id="IPR039975">
    <property type="entry name" value="IFT52"/>
</dbReference>
<keyword evidence="5" id="KW-1185">Reference proteome</keyword>
<dbReference type="EMBL" id="GL349473">
    <property type="protein sequence ID" value="KNC52545.1"/>
    <property type="molecule type" value="Genomic_DNA"/>
</dbReference>
<gene>
    <name evidence="4" type="ORF">AMSG_08111</name>
</gene>
<evidence type="ECO:0000259" key="3">
    <source>
        <dbReference type="Pfam" id="PF23355"/>
    </source>
</evidence>
<dbReference type="RefSeq" id="XP_013755336.1">
    <property type="nucleotide sequence ID" value="XM_013899882.1"/>
</dbReference>
<dbReference type="InterPro" id="IPR055460">
    <property type="entry name" value="IFT52_central"/>
</dbReference>
<evidence type="ECO:0000313" key="4">
    <source>
        <dbReference type="EMBL" id="KNC52545.1"/>
    </source>
</evidence>
<dbReference type="eggNOG" id="KOG3861">
    <property type="taxonomic scope" value="Eukaryota"/>
</dbReference>
<dbReference type="STRING" id="461836.A0A0L0DJZ3"/>